<name>A0A6J4QD11_9ACTN</name>
<accession>A0A6J4QD11</accession>
<proteinExistence type="predicted"/>
<organism evidence="1">
    <name type="scientific">uncultured Rubrobacteraceae bacterium</name>
    <dbReference type="NCBI Taxonomy" id="349277"/>
    <lineage>
        <taxon>Bacteria</taxon>
        <taxon>Bacillati</taxon>
        <taxon>Actinomycetota</taxon>
        <taxon>Rubrobacteria</taxon>
        <taxon>Rubrobacterales</taxon>
        <taxon>Rubrobacteraceae</taxon>
        <taxon>environmental samples</taxon>
    </lineage>
</organism>
<dbReference type="AlphaFoldDB" id="A0A6J4QD11"/>
<protein>
    <submittedName>
        <fullName evidence="1">Uncharacterized protein</fullName>
    </submittedName>
</protein>
<reference evidence="1" key="1">
    <citation type="submission" date="2020-02" db="EMBL/GenBank/DDBJ databases">
        <authorList>
            <person name="Meier V. D."/>
        </authorList>
    </citation>
    <scope>NUCLEOTIDE SEQUENCE</scope>
    <source>
        <strain evidence="1">AVDCRST_MAG03</strain>
    </source>
</reference>
<dbReference type="EMBL" id="CADCUT010000232">
    <property type="protein sequence ID" value="CAA9440409.1"/>
    <property type="molecule type" value="Genomic_DNA"/>
</dbReference>
<gene>
    <name evidence="1" type="ORF">AVDCRST_MAG03-3950</name>
</gene>
<evidence type="ECO:0000313" key="1">
    <source>
        <dbReference type="EMBL" id="CAA9440409.1"/>
    </source>
</evidence>
<sequence length="179" mass="18912">MTEGEVRDAALRLLGAIHDLSGGKLYEPVPVVVAGDPSGGAAHKAGVDPDSTEDEVALRYLVDQGYVRPAGDPAAGGGRDYELTVAGLDKARQMRGLGEPEPLERTGLSDGTQKMLVTALGIVGSQILARPLTRFIGEQVPERRGVKDDVLEAVLKGIARIVALSLASIIVRQVALRRR</sequence>